<gene>
    <name evidence="6" type="ORF">Tsumi_13870</name>
</gene>
<reference evidence="6 7" key="1">
    <citation type="journal article" date="2025" name="Int. J. Syst. Evol. Microbiol.">
        <title>Desulfovibrio falkowii sp. nov., Porphyromonas miyakawae sp. nov., Mediterraneibacter flintii sp. nov. and Owariibacterium komagatae gen. nov., sp. nov., isolated from human faeces.</title>
        <authorList>
            <person name="Hamaguchi T."/>
            <person name="Ohara M."/>
            <person name="Hisatomi A."/>
            <person name="Sekiguchi K."/>
            <person name="Takeda J.I."/>
            <person name="Ueyama J."/>
            <person name="Ito M."/>
            <person name="Nishiwaki H."/>
            <person name="Ogi T."/>
            <person name="Hirayama M."/>
            <person name="Ohkuma M."/>
            <person name="Sakamoto M."/>
            <person name="Ohno K."/>
        </authorList>
    </citation>
    <scope>NUCLEOTIDE SEQUENCE [LARGE SCALE GENOMIC DNA]</scope>
    <source>
        <strain evidence="6 7">13CB11C</strain>
    </source>
</reference>
<feature type="domain" description="CzcB-like barrel-sandwich hybrid" evidence="4">
    <location>
        <begin position="70"/>
        <end position="187"/>
    </location>
</feature>
<evidence type="ECO:0000256" key="2">
    <source>
        <dbReference type="SAM" id="SignalP"/>
    </source>
</evidence>
<feature type="domain" description="YknX-like C-terminal permuted SH3-like" evidence="5">
    <location>
        <begin position="274"/>
        <end position="343"/>
    </location>
</feature>
<feature type="signal peptide" evidence="2">
    <location>
        <begin position="1"/>
        <end position="23"/>
    </location>
</feature>
<dbReference type="Pfam" id="PF25954">
    <property type="entry name" value="Beta-barrel_RND_2"/>
    <property type="match status" value="1"/>
</dbReference>
<dbReference type="EMBL" id="BAAFSF010000004">
    <property type="protein sequence ID" value="GAB1252281.1"/>
    <property type="molecule type" value="Genomic_DNA"/>
</dbReference>
<dbReference type="RefSeq" id="WP_411916038.1">
    <property type="nucleotide sequence ID" value="NZ_BAAFSF010000004.1"/>
</dbReference>
<name>A0ABQ0E3P1_9PORP</name>
<keyword evidence="2" id="KW-0732">Signal</keyword>
<dbReference type="Pfam" id="PF25973">
    <property type="entry name" value="BSH_CzcB"/>
    <property type="match status" value="1"/>
</dbReference>
<dbReference type="Proteomes" id="UP001628220">
    <property type="component" value="Unassembled WGS sequence"/>
</dbReference>
<dbReference type="InterPro" id="IPR058792">
    <property type="entry name" value="Beta-barrel_RND_2"/>
</dbReference>
<comment type="caution">
    <text evidence="6">The sequence shown here is derived from an EMBL/GenBank/DDBJ whole genome shotgun (WGS) entry which is preliminary data.</text>
</comment>
<proteinExistence type="inferred from homology"/>
<accession>A0ABQ0E3P1</accession>
<dbReference type="Pfam" id="PF25989">
    <property type="entry name" value="YknX_C"/>
    <property type="match status" value="1"/>
</dbReference>
<feature type="chain" id="PRO_5047126406" evidence="2">
    <location>
        <begin position="24"/>
        <end position="361"/>
    </location>
</feature>
<dbReference type="Gene3D" id="1.10.287.470">
    <property type="entry name" value="Helix hairpin bin"/>
    <property type="match status" value="1"/>
</dbReference>
<feature type="domain" description="CusB-like beta-barrel" evidence="3">
    <location>
        <begin position="195"/>
        <end position="267"/>
    </location>
</feature>
<evidence type="ECO:0000313" key="7">
    <source>
        <dbReference type="Proteomes" id="UP001628220"/>
    </source>
</evidence>
<evidence type="ECO:0000259" key="5">
    <source>
        <dbReference type="Pfam" id="PF25989"/>
    </source>
</evidence>
<dbReference type="PANTHER" id="PTHR30469">
    <property type="entry name" value="MULTIDRUG RESISTANCE PROTEIN MDTA"/>
    <property type="match status" value="1"/>
</dbReference>
<dbReference type="Gene3D" id="2.40.30.170">
    <property type="match status" value="1"/>
</dbReference>
<protein>
    <submittedName>
        <fullName evidence="6">Efflux RND transporter periplasmic adaptor subunit</fullName>
    </submittedName>
</protein>
<dbReference type="InterPro" id="IPR058647">
    <property type="entry name" value="BSH_CzcB-like"/>
</dbReference>
<dbReference type="Gene3D" id="2.40.50.100">
    <property type="match status" value="1"/>
</dbReference>
<keyword evidence="7" id="KW-1185">Reference proteome</keyword>
<dbReference type="InterPro" id="IPR006143">
    <property type="entry name" value="RND_pump_MFP"/>
</dbReference>
<comment type="similarity">
    <text evidence="1">Belongs to the membrane fusion protein (MFP) (TC 8.A.1) family.</text>
</comment>
<dbReference type="NCBIfam" id="TIGR01730">
    <property type="entry name" value="RND_mfp"/>
    <property type="match status" value="1"/>
</dbReference>
<evidence type="ECO:0000313" key="6">
    <source>
        <dbReference type="EMBL" id="GAB1252281.1"/>
    </source>
</evidence>
<dbReference type="PROSITE" id="PS51257">
    <property type="entry name" value="PROKAR_LIPOPROTEIN"/>
    <property type="match status" value="1"/>
</dbReference>
<dbReference type="SUPFAM" id="SSF111369">
    <property type="entry name" value="HlyD-like secretion proteins"/>
    <property type="match status" value="1"/>
</dbReference>
<evidence type="ECO:0000259" key="3">
    <source>
        <dbReference type="Pfam" id="PF25954"/>
    </source>
</evidence>
<dbReference type="Gene3D" id="2.40.420.20">
    <property type="match status" value="1"/>
</dbReference>
<organism evidence="6 7">
    <name type="scientific">Porphyromonas miyakawae</name>
    <dbReference type="NCBI Taxonomy" id="3137470"/>
    <lineage>
        <taxon>Bacteria</taxon>
        <taxon>Pseudomonadati</taxon>
        <taxon>Bacteroidota</taxon>
        <taxon>Bacteroidia</taxon>
        <taxon>Bacteroidales</taxon>
        <taxon>Porphyromonadaceae</taxon>
        <taxon>Porphyromonas</taxon>
    </lineage>
</organism>
<evidence type="ECO:0000256" key="1">
    <source>
        <dbReference type="ARBA" id="ARBA00009477"/>
    </source>
</evidence>
<evidence type="ECO:0000259" key="4">
    <source>
        <dbReference type="Pfam" id="PF25973"/>
    </source>
</evidence>
<sequence length="361" mass="39045">MKYSTRTLKGIFATLLLVTLVGAQSCSKQGKKEGDNAQAEAVPVSTVTVAQELINLDEVFTATIEPFKSNNISSQMGGRIKRIAAEVGNTVAKGQMLAEMDNSQLTQMKVKLEDARLAFARTDELYKIGGISKAQWDAAQSAKTIAETAYNNMYENTVLRSPISGVVTVRNYDAGDLASPQLPIFVVEQLDPVKVRINASEKDFPSISKGQKAIITASTLGDASFEAAVSLISPTLDPMSHTFGVELSVNNKDKQLRPGMYAKVKLNFGQSEAILIPDRAVIKQVGSGERYVYILNGNKAERRTITIGRQIEDRLEVTDGLTPGEVVIVEGSNRLNNGATVKVTGENANEAQTTTKEQSNQ</sequence>
<dbReference type="InterPro" id="IPR058637">
    <property type="entry name" value="YknX-like_C"/>
</dbReference>